<proteinExistence type="predicted"/>
<gene>
    <name evidence="2" type="ORF">UFOVP1189_33</name>
    <name evidence="1" type="ORF">UFOVP464_18</name>
</gene>
<reference evidence="2" key="1">
    <citation type="submission" date="2020-05" db="EMBL/GenBank/DDBJ databases">
        <authorList>
            <person name="Chiriac C."/>
            <person name="Salcher M."/>
            <person name="Ghai R."/>
            <person name="Kavagutti S V."/>
        </authorList>
    </citation>
    <scope>NUCLEOTIDE SEQUENCE</scope>
</reference>
<sequence length="1037" mass="111100">MAWVLEHIDSDGIVTELTNAFTDSGLTVPFRGNADGSAAVFNIVHADAGWSPDINGVIRLREETGELTDRIWFYGKITDVERNDVGTIAGIAAGYTISACDIAGLMKRRLVPYGNTKTERRLRNLPPTINESTYNGTFTPLSTATRVDHQFVLDWALGLINGLEAAAEGTTRGRLIPAINTAATIYGKPDVVRFPPVGTAAYSGSPAASGHPASAAADGDNTTYYQTTAGTGRQWTVTWSDPQAVTKVVIRARSAWTAPVIEFLNSGGAVINTQVITPISAGGSRTLLMTSDVYPAYGMRIRETATGSLTRSLYTVNAYDTQAFYATRSSTGVITGLPIDAEKSSYYELLSQIAEKSGIGWYVDPGTVADGPSFVGYNISRPSFSTFEIADDAADAITPMRAGSVVVPARSLTISEASGELANRILVEWIEGPANAPVTKRTYVPDNARTGAGVKALALESQERFGVREKRLDRDGIKSEASAVILATRELLRNLAGEISGSARIPFTPTLRPGCRIYIHRVHHLPGTAGREYNVSVAYLNSIDLGWEKGAGSTPQWMDLSFGDPTGDVLNLLLAETNVDPTPVTQLTPAVKPAWGSKPTYVIGGPSQSLTSLMVPGIFHLSKGEWAPPGTPTPTITEAPLFGHQYQWSRYWPSAFGYLPGDEYATGPYGTGVLNPLINDVYAVYANGYGSRPILFNFARVAELVPAGAKVIRAMFVWWRGPGDPGEDSTWYESIFSARALPMWEPPAGWLAYPDSPYGDGGASTTPEVMVRSEWAKTTGGRDSLLGSGGVTARPSGELDSLKSPHVLEFDWPGSGGATIAVGGISQNAAGERVPVVPTLTQNGLIEADLVTSTASVAGLDTLGNVMPVRLWTTEQEYHYTSPTAPAAVEWTTANRVPAGWHFDPSDPDSINEYTLPLGDHNYHVPSGPYLMFMIDDTAPVAVGEVMEDRLSFDDKATTVFFTRRSVPSTVLVYINGVECSEGNGKLALIYDEDDFATGFDVSLGTSPIRPNGLRNYAIPGAPNQADLVIARYEVAT</sequence>
<evidence type="ECO:0000313" key="1">
    <source>
        <dbReference type="EMBL" id="CAB4144069.1"/>
    </source>
</evidence>
<protein>
    <submittedName>
        <fullName evidence="2">Uncharacterized protein</fullName>
    </submittedName>
</protein>
<dbReference type="Gene3D" id="2.60.120.260">
    <property type="entry name" value="Galactose-binding domain-like"/>
    <property type="match status" value="1"/>
</dbReference>
<dbReference type="EMBL" id="LR796430">
    <property type="protein sequence ID" value="CAB4144069.1"/>
    <property type="molecule type" value="Genomic_DNA"/>
</dbReference>
<accession>A0A6J5QZR2</accession>
<organism evidence="2">
    <name type="scientific">uncultured Caudovirales phage</name>
    <dbReference type="NCBI Taxonomy" id="2100421"/>
    <lineage>
        <taxon>Viruses</taxon>
        <taxon>Duplodnaviria</taxon>
        <taxon>Heunggongvirae</taxon>
        <taxon>Uroviricota</taxon>
        <taxon>Caudoviricetes</taxon>
        <taxon>Peduoviridae</taxon>
        <taxon>Maltschvirus</taxon>
        <taxon>Maltschvirus maltsch</taxon>
    </lineage>
</organism>
<dbReference type="SUPFAM" id="SSF49785">
    <property type="entry name" value="Galactose-binding domain-like"/>
    <property type="match status" value="1"/>
</dbReference>
<evidence type="ECO:0000313" key="2">
    <source>
        <dbReference type="EMBL" id="CAB4189272.1"/>
    </source>
</evidence>
<dbReference type="InterPro" id="IPR008979">
    <property type="entry name" value="Galactose-bd-like_sf"/>
</dbReference>
<name>A0A6J5QZR2_9CAUD</name>
<dbReference type="EMBL" id="LR797138">
    <property type="protein sequence ID" value="CAB4189272.1"/>
    <property type="molecule type" value="Genomic_DNA"/>
</dbReference>